<dbReference type="HOGENOM" id="CLU_1835898_0_0_1"/>
<accession>A0A0C3B844</accession>
<dbReference type="EMBL" id="KN833081">
    <property type="protein sequence ID" value="KIM73477.1"/>
    <property type="molecule type" value="Genomic_DNA"/>
</dbReference>
<protein>
    <submittedName>
        <fullName evidence="1">Uncharacterized protein</fullName>
    </submittedName>
</protein>
<reference evidence="1 2" key="1">
    <citation type="submission" date="2014-04" db="EMBL/GenBank/DDBJ databases">
        <authorList>
            <consortium name="DOE Joint Genome Institute"/>
            <person name="Kuo A."/>
            <person name="Tarkka M."/>
            <person name="Buscot F."/>
            <person name="Kohler A."/>
            <person name="Nagy L.G."/>
            <person name="Floudas D."/>
            <person name="Copeland A."/>
            <person name="Barry K.W."/>
            <person name="Cichocki N."/>
            <person name="Veneault-Fourrey C."/>
            <person name="LaButti K."/>
            <person name="Lindquist E.A."/>
            <person name="Lipzen A."/>
            <person name="Lundell T."/>
            <person name="Morin E."/>
            <person name="Murat C."/>
            <person name="Sun H."/>
            <person name="Tunlid A."/>
            <person name="Henrissat B."/>
            <person name="Grigoriev I.V."/>
            <person name="Hibbett D.S."/>
            <person name="Martin F."/>
            <person name="Nordberg H.P."/>
            <person name="Cantor M.N."/>
            <person name="Hua S.X."/>
        </authorList>
    </citation>
    <scope>NUCLEOTIDE SEQUENCE [LARGE SCALE GENOMIC DNA]</scope>
    <source>
        <strain evidence="1 2">F 1598</strain>
    </source>
</reference>
<name>A0A0C3B844_PILCF</name>
<dbReference type="InParanoid" id="A0A0C3B844"/>
<evidence type="ECO:0000313" key="1">
    <source>
        <dbReference type="EMBL" id="KIM73477.1"/>
    </source>
</evidence>
<keyword evidence="2" id="KW-1185">Reference proteome</keyword>
<organism evidence="1 2">
    <name type="scientific">Piloderma croceum (strain F 1598)</name>
    <dbReference type="NCBI Taxonomy" id="765440"/>
    <lineage>
        <taxon>Eukaryota</taxon>
        <taxon>Fungi</taxon>
        <taxon>Dikarya</taxon>
        <taxon>Basidiomycota</taxon>
        <taxon>Agaricomycotina</taxon>
        <taxon>Agaricomycetes</taxon>
        <taxon>Agaricomycetidae</taxon>
        <taxon>Atheliales</taxon>
        <taxon>Atheliaceae</taxon>
        <taxon>Piloderma</taxon>
    </lineage>
</organism>
<evidence type="ECO:0000313" key="2">
    <source>
        <dbReference type="Proteomes" id="UP000054166"/>
    </source>
</evidence>
<dbReference type="AlphaFoldDB" id="A0A0C3B844"/>
<sequence>MDCVLRFYHALSSGERVCSVNYRPKSSVLFARKTFRARIVHIALLRDAMIQLEYRAIFRLPFFDRLPYNLRLWWPPVGLPKNITDEAKERVLNVFEIRRPNTCPLFSRTTTHGPLTYFPPAPQAPVRLPHAGREHVMRCA</sequence>
<gene>
    <name evidence="1" type="ORF">PILCRDRAFT_727469</name>
</gene>
<reference evidence="2" key="2">
    <citation type="submission" date="2015-01" db="EMBL/GenBank/DDBJ databases">
        <title>Evolutionary Origins and Diversification of the Mycorrhizal Mutualists.</title>
        <authorList>
            <consortium name="DOE Joint Genome Institute"/>
            <consortium name="Mycorrhizal Genomics Consortium"/>
            <person name="Kohler A."/>
            <person name="Kuo A."/>
            <person name="Nagy L.G."/>
            <person name="Floudas D."/>
            <person name="Copeland A."/>
            <person name="Barry K.W."/>
            <person name="Cichocki N."/>
            <person name="Veneault-Fourrey C."/>
            <person name="LaButti K."/>
            <person name="Lindquist E.A."/>
            <person name="Lipzen A."/>
            <person name="Lundell T."/>
            <person name="Morin E."/>
            <person name="Murat C."/>
            <person name="Riley R."/>
            <person name="Ohm R."/>
            <person name="Sun H."/>
            <person name="Tunlid A."/>
            <person name="Henrissat B."/>
            <person name="Grigoriev I.V."/>
            <person name="Hibbett D.S."/>
            <person name="Martin F."/>
        </authorList>
    </citation>
    <scope>NUCLEOTIDE SEQUENCE [LARGE SCALE GENOMIC DNA]</scope>
    <source>
        <strain evidence="2">F 1598</strain>
    </source>
</reference>
<proteinExistence type="predicted"/>
<dbReference type="Proteomes" id="UP000054166">
    <property type="component" value="Unassembled WGS sequence"/>
</dbReference>